<organism evidence="9 10">
    <name type="scientific">Reinekea forsetii</name>
    <dbReference type="NCBI Taxonomy" id="1336806"/>
    <lineage>
        <taxon>Bacteria</taxon>
        <taxon>Pseudomonadati</taxon>
        <taxon>Pseudomonadota</taxon>
        <taxon>Gammaproteobacteria</taxon>
        <taxon>Oceanospirillales</taxon>
        <taxon>Saccharospirillaceae</taxon>
        <taxon>Reinekea</taxon>
    </lineage>
</organism>
<dbReference type="Gene3D" id="1.10.287.950">
    <property type="entry name" value="Methyl-accepting chemotaxis protein"/>
    <property type="match status" value="1"/>
</dbReference>
<evidence type="ECO:0000256" key="2">
    <source>
        <dbReference type="ARBA" id="ARBA00023224"/>
    </source>
</evidence>
<dbReference type="KEGG" id="rfo:REIFOR_00226"/>
<evidence type="ECO:0000313" key="10">
    <source>
        <dbReference type="Proteomes" id="UP000229757"/>
    </source>
</evidence>
<keyword evidence="10" id="KW-1185">Reference proteome</keyword>
<keyword evidence="6" id="KW-0472">Membrane</keyword>
<evidence type="ECO:0000256" key="6">
    <source>
        <dbReference type="SAM" id="Phobius"/>
    </source>
</evidence>
<dbReference type="CDD" id="cd06225">
    <property type="entry name" value="HAMP"/>
    <property type="match status" value="1"/>
</dbReference>
<dbReference type="Pfam" id="PF00672">
    <property type="entry name" value="HAMP"/>
    <property type="match status" value="1"/>
</dbReference>
<keyword evidence="2 4" id="KW-0807">Transducer</keyword>
<dbReference type="RefSeq" id="WP_100255814.1">
    <property type="nucleotide sequence ID" value="NZ_CP011797.1"/>
</dbReference>
<dbReference type="FunFam" id="1.10.287.950:FF:000001">
    <property type="entry name" value="Methyl-accepting chemotaxis sensory transducer"/>
    <property type="match status" value="1"/>
</dbReference>
<dbReference type="GO" id="GO:0006935">
    <property type="term" value="P:chemotaxis"/>
    <property type="evidence" value="ECO:0007669"/>
    <property type="project" value="UniProtKB-ARBA"/>
</dbReference>
<evidence type="ECO:0000256" key="4">
    <source>
        <dbReference type="PROSITE-ProRule" id="PRU00284"/>
    </source>
</evidence>
<protein>
    <submittedName>
        <fullName evidence="9">Methyl-accepting chemotaxis protein</fullName>
    </submittedName>
</protein>
<feature type="transmembrane region" description="Helical" evidence="6">
    <location>
        <begin position="21"/>
        <end position="40"/>
    </location>
</feature>
<dbReference type="SUPFAM" id="SSF58104">
    <property type="entry name" value="Methyl-accepting chemotaxis protein (MCP) signaling domain"/>
    <property type="match status" value="1"/>
</dbReference>
<feature type="domain" description="Methyl-accepting transducer" evidence="7">
    <location>
        <begin position="312"/>
        <end position="548"/>
    </location>
</feature>
<keyword evidence="5" id="KW-0175">Coiled coil</keyword>
<reference evidence="9 10" key="1">
    <citation type="journal article" date="2017" name="Environ. Microbiol.">
        <title>Genomic and physiological analyses of 'Reinekea forsetii' reveal a versatile opportunistic lifestyle during spring algae blooms.</title>
        <authorList>
            <person name="Avci B."/>
            <person name="Hahnke R.L."/>
            <person name="Chafee M."/>
            <person name="Fischer T."/>
            <person name="Gruber-Vodicka H."/>
            <person name="Tegetmeyer H.E."/>
            <person name="Harder J."/>
            <person name="Fuchs B.M."/>
            <person name="Amann R.I."/>
            <person name="Teeling H."/>
        </authorList>
    </citation>
    <scope>NUCLEOTIDE SEQUENCE [LARGE SCALE GENOMIC DNA]</scope>
    <source>
        <strain evidence="9 10">Hel1_31_D35</strain>
    </source>
</reference>
<dbReference type="PROSITE" id="PS50111">
    <property type="entry name" value="CHEMOTAXIS_TRANSDUC_2"/>
    <property type="match status" value="1"/>
</dbReference>
<dbReference type="AlphaFoldDB" id="A0A2K8KK76"/>
<dbReference type="CDD" id="cd11386">
    <property type="entry name" value="MCP_signal"/>
    <property type="match status" value="1"/>
</dbReference>
<proteinExistence type="inferred from homology"/>
<dbReference type="EMBL" id="CP011797">
    <property type="protein sequence ID" value="ATX75403.1"/>
    <property type="molecule type" value="Genomic_DNA"/>
</dbReference>
<dbReference type="PANTHER" id="PTHR32089:SF120">
    <property type="entry name" value="METHYL-ACCEPTING CHEMOTAXIS PROTEIN TLPQ"/>
    <property type="match status" value="1"/>
</dbReference>
<gene>
    <name evidence="9" type="ORF">REIFOR_00226</name>
</gene>
<evidence type="ECO:0000256" key="5">
    <source>
        <dbReference type="SAM" id="Coils"/>
    </source>
</evidence>
<comment type="similarity">
    <text evidence="3">Belongs to the methyl-accepting chemotaxis (MCP) protein family.</text>
</comment>
<sequence length="585" mass="63313">MATPKSLVRPQKGFSIRIRTIALISTIILLMLVANSFIVLKIRSINEQVDAQSGLISTQRTLVSRQESSILVQQEVIDRVATIAETINLVNEMNYWYFQGALTLIIQSVESGRRIETKLQSQLANLEKKDPKNKTRFDQAREEIETFKLYAERMFKMFETNSVSMGKSMGDGAKDQADKILAILESLRNEYQQQQTDSMDQIVADALDFASASDSVASAGENIRGQVDSSSIMAISITAGALLIGSLLGLVFLRGVLIPIQRLTQVIQNIESTNNVTLRTQYLRRDELGSIAQAFDAMMDKFQGTISRMSDSAGELMAIANTARDASGDLSVSVRAQQNETDMVAAATTEMSAAAANIKQNTDVASELAQSARQTAELGRQTMENSVRSLDELSQGVSSASKVIASLANNTDDIGSVLDVIRGISEQTNLLALNAAIEAARAGEQGRGFAVVADEVRNLARRTHQSTIEIQETVGKLQDGAKSAVAEIEKSKISGLDNMQKIHEAANTMAEVAKAVDQINELNSQIAQASSEQSEVAGSIDASINRISGQVNDLSANAVAREEAAEALRDISEQLKGLVDTFLTK</sequence>
<dbReference type="PROSITE" id="PS50885">
    <property type="entry name" value="HAMP"/>
    <property type="match status" value="1"/>
</dbReference>
<dbReference type="InterPro" id="IPR003660">
    <property type="entry name" value="HAMP_dom"/>
</dbReference>
<dbReference type="GO" id="GO:0007165">
    <property type="term" value="P:signal transduction"/>
    <property type="evidence" value="ECO:0007669"/>
    <property type="project" value="UniProtKB-KW"/>
</dbReference>
<dbReference type="SMART" id="SM00304">
    <property type="entry name" value="HAMP"/>
    <property type="match status" value="1"/>
</dbReference>
<keyword evidence="6" id="KW-0812">Transmembrane</keyword>
<evidence type="ECO:0000256" key="1">
    <source>
        <dbReference type="ARBA" id="ARBA00004370"/>
    </source>
</evidence>
<dbReference type="Pfam" id="PF00015">
    <property type="entry name" value="MCPsignal"/>
    <property type="match status" value="1"/>
</dbReference>
<feature type="transmembrane region" description="Helical" evidence="6">
    <location>
        <begin position="232"/>
        <end position="253"/>
    </location>
</feature>
<evidence type="ECO:0000259" key="8">
    <source>
        <dbReference type="PROSITE" id="PS50885"/>
    </source>
</evidence>
<evidence type="ECO:0000256" key="3">
    <source>
        <dbReference type="ARBA" id="ARBA00029447"/>
    </source>
</evidence>
<evidence type="ECO:0000313" key="9">
    <source>
        <dbReference type="EMBL" id="ATX75403.1"/>
    </source>
</evidence>
<name>A0A2K8KK76_9GAMM</name>
<feature type="coiled-coil region" evidence="5">
    <location>
        <begin position="505"/>
        <end position="532"/>
    </location>
</feature>
<accession>A0A2K8KK76</accession>
<dbReference type="SMART" id="SM00283">
    <property type="entry name" value="MA"/>
    <property type="match status" value="1"/>
</dbReference>
<evidence type="ECO:0000259" key="7">
    <source>
        <dbReference type="PROSITE" id="PS50111"/>
    </source>
</evidence>
<dbReference type="InterPro" id="IPR004089">
    <property type="entry name" value="MCPsignal_dom"/>
</dbReference>
<keyword evidence="6" id="KW-1133">Transmembrane helix</keyword>
<dbReference type="GO" id="GO:0016020">
    <property type="term" value="C:membrane"/>
    <property type="evidence" value="ECO:0007669"/>
    <property type="project" value="UniProtKB-SubCell"/>
</dbReference>
<feature type="domain" description="HAMP" evidence="8">
    <location>
        <begin position="254"/>
        <end position="307"/>
    </location>
</feature>
<comment type="subcellular location">
    <subcellularLocation>
        <location evidence="1">Membrane</location>
    </subcellularLocation>
</comment>
<dbReference type="OrthoDB" id="2489132at2"/>
<dbReference type="PANTHER" id="PTHR32089">
    <property type="entry name" value="METHYL-ACCEPTING CHEMOTAXIS PROTEIN MCPB"/>
    <property type="match status" value="1"/>
</dbReference>
<dbReference type="Proteomes" id="UP000229757">
    <property type="component" value="Chromosome"/>
</dbReference>